<proteinExistence type="inferred from homology"/>
<dbReference type="InterPro" id="IPR001014">
    <property type="entry name" value="Ribosomal_uL23_CS"/>
</dbReference>
<dbReference type="GO" id="GO:0006412">
    <property type="term" value="P:translation"/>
    <property type="evidence" value="ECO:0007669"/>
    <property type="project" value="UniProtKB-UniRule"/>
</dbReference>
<comment type="function">
    <text evidence="6">One of the early assembly proteins it binds 23S rRNA. One of the proteins that surrounds the polypeptide exit tunnel on the outside of the ribosome. Forms the main docking site for trigger factor binding to the ribosome.</text>
</comment>
<dbReference type="GO" id="GO:0005840">
    <property type="term" value="C:ribosome"/>
    <property type="evidence" value="ECO:0007669"/>
    <property type="project" value="UniProtKB-KW"/>
</dbReference>
<dbReference type="InterPro" id="IPR012677">
    <property type="entry name" value="Nucleotide-bd_a/b_plait_sf"/>
</dbReference>
<evidence type="ECO:0000256" key="6">
    <source>
        <dbReference type="HAMAP-Rule" id="MF_01369"/>
    </source>
</evidence>
<evidence type="ECO:0000313" key="8">
    <source>
        <dbReference type="EMBL" id="KGP89730.1"/>
    </source>
</evidence>
<keyword evidence="3 6" id="KW-0694">RNA-binding</keyword>
<dbReference type="NCBIfam" id="NF004363">
    <property type="entry name" value="PRK05738.2-4"/>
    <property type="match status" value="1"/>
</dbReference>
<reference evidence="8 9" key="1">
    <citation type="submission" date="2013-08" db="EMBL/GenBank/DDBJ databases">
        <title>Genome of Pontibacillus chungwhensis.</title>
        <authorList>
            <person name="Wang Q."/>
            <person name="Wang G."/>
        </authorList>
    </citation>
    <scope>NUCLEOTIDE SEQUENCE [LARGE SCALE GENOMIC DNA]</scope>
    <source>
        <strain evidence="8 9">BH030062</strain>
    </source>
</reference>
<evidence type="ECO:0000256" key="3">
    <source>
        <dbReference type="ARBA" id="ARBA00022884"/>
    </source>
</evidence>
<comment type="subunit">
    <text evidence="6">Part of the 50S ribosomal subunit. Contacts protein L29, and trigger factor when it is bound to the ribosome.</text>
</comment>
<sequence>MKNPRDIIKRPVITERSADLMAEKKYTFEVSPKANKTEIKEAIEVIFGVKVEKVNTMNLNGKFKRMGRYGGYRADRKKAVVKLTPDSQDLEFFEGA</sequence>
<evidence type="ECO:0000313" key="9">
    <source>
        <dbReference type="Proteomes" id="UP000030153"/>
    </source>
</evidence>
<dbReference type="Pfam" id="PF00276">
    <property type="entry name" value="Ribosomal_L23"/>
    <property type="match status" value="1"/>
</dbReference>
<dbReference type="GO" id="GO:1990904">
    <property type="term" value="C:ribonucleoprotein complex"/>
    <property type="evidence" value="ECO:0007669"/>
    <property type="project" value="UniProtKB-KW"/>
</dbReference>
<dbReference type="FunFam" id="3.30.70.330:FF:000001">
    <property type="entry name" value="50S ribosomal protein L23"/>
    <property type="match status" value="1"/>
</dbReference>
<dbReference type="InterPro" id="IPR013025">
    <property type="entry name" value="Ribosomal_uL23-like"/>
</dbReference>
<organism evidence="8 9">
    <name type="scientific">Pontibacillus chungwhensis BH030062</name>
    <dbReference type="NCBI Taxonomy" id="1385513"/>
    <lineage>
        <taxon>Bacteria</taxon>
        <taxon>Bacillati</taxon>
        <taxon>Bacillota</taxon>
        <taxon>Bacilli</taxon>
        <taxon>Bacillales</taxon>
        <taxon>Bacillaceae</taxon>
        <taxon>Pontibacillus</taxon>
    </lineage>
</organism>
<comment type="similarity">
    <text evidence="1 6 7">Belongs to the universal ribosomal protein uL23 family.</text>
</comment>
<dbReference type="STRING" id="1385513.N780_09195"/>
<dbReference type="EMBL" id="AVBG01000024">
    <property type="protein sequence ID" value="KGP89730.1"/>
    <property type="molecule type" value="Genomic_DNA"/>
</dbReference>
<evidence type="ECO:0000256" key="2">
    <source>
        <dbReference type="ARBA" id="ARBA00022730"/>
    </source>
</evidence>
<dbReference type="RefSeq" id="WP_036787774.1">
    <property type="nucleotide sequence ID" value="NZ_AVBG01000024.1"/>
</dbReference>
<keyword evidence="5 6" id="KW-0687">Ribonucleoprotein</keyword>
<gene>
    <name evidence="6" type="primary">rplW</name>
    <name evidence="8" type="ORF">N780_09195</name>
</gene>
<dbReference type="AlphaFoldDB" id="A0A0A2V7N9"/>
<dbReference type="SUPFAM" id="SSF54189">
    <property type="entry name" value="Ribosomal proteins S24e, L23 and L15e"/>
    <property type="match status" value="1"/>
</dbReference>
<evidence type="ECO:0000256" key="5">
    <source>
        <dbReference type="ARBA" id="ARBA00023274"/>
    </source>
</evidence>
<dbReference type="GO" id="GO:0003735">
    <property type="term" value="F:structural constituent of ribosome"/>
    <property type="evidence" value="ECO:0007669"/>
    <property type="project" value="InterPro"/>
</dbReference>
<comment type="caution">
    <text evidence="8">The sequence shown here is derived from an EMBL/GenBank/DDBJ whole genome shotgun (WGS) entry which is preliminary data.</text>
</comment>
<accession>A0A0A2V7N9</accession>
<dbReference type="PROSITE" id="PS00050">
    <property type="entry name" value="RIBOSOMAL_L23"/>
    <property type="match status" value="1"/>
</dbReference>
<keyword evidence="2 6" id="KW-0699">rRNA-binding</keyword>
<keyword evidence="4 6" id="KW-0689">Ribosomal protein</keyword>
<dbReference type="Gene3D" id="3.30.70.330">
    <property type="match status" value="1"/>
</dbReference>
<dbReference type="InterPro" id="IPR012678">
    <property type="entry name" value="Ribosomal_uL23/eL15/eS24_sf"/>
</dbReference>
<keyword evidence="9" id="KW-1185">Reference proteome</keyword>
<dbReference type="eggNOG" id="COG0089">
    <property type="taxonomic scope" value="Bacteria"/>
</dbReference>
<name>A0A0A2V7N9_9BACI</name>
<dbReference type="Proteomes" id="UP000030153">
    <property type="component" value="Unassembled WGS sequence"/>
</dbReference>
<evidence type="ECO:0000256" key="7">
    <source>
        <dbReference type="RuleBase" id="RU003934"/>
    </source>
</evidence>
<evidence type="ECO:0000256" key="4">
    <source>
        <dbReference type="ARBA" id="ARBA00022980"/>
    </source>
</evidence>
<dbReference type="OrthoDB" id="9793353at2"/>
<dbReference type="GO" id="GO:0019843">
    <property type="term" value="F:rRNA binding"/>
    <property type="evidence" value="ECO:0007669"/>
    <property type="project" value="UniProtKB-UniRule"/>
</dbReference>
<protein>
    <recommendedName>
        <fullName evidence="6">Large ribosomal subunit protein uL23</fullName>
    </recommendedName>
</protein>
<evidence type="ECO:0000256" key="1">
    <source>
        <dbReference type="ARBA" id="ARBA00006700"/>
    </source>
</evidence>
<dbReference type="PANTHER" id="PTHR11620">
    <property type="entry name" value="60S RIBOSOMAL PROTEIN L23A"/>
    <property type="match status" value="1"/>
</dbReference>
<dbReference type="HAMAP" id="MF_01369_B">
    <property type="entry name" value="Ribosomal_uL23_B"/>
    <property type="match status" value="1"/>
</dbReference>